<dbReference type="AlphaFoldDB" id="A0A172XUL7"/>
<protein>
    <recommendedName>
        <fullName evidence="4">DUF4595 domain-containing protein</fullName>
    </recommendedName>
</protein>
<evidence type="ECO:0000256" key="1">
    <source>
        <dbReference type="SAM" id="SignalP"/>
    </source>
</evidence>
<name>A0A172XUL7_9FLAO</name>
<dbReference type="KEGG" id="chh:A0O34_08265"/>
<proteinExistence type="predicted"/>
<dbReference type="OrthoDB" id="1444189at2"/>
<evidence type="ECO:0000313" key="2">
    <source>
        <dbReference type="EMBL" id="ANF50515.1"/>
    </source>
</evidence>
<dbReference type="Proteomes" id="UP000077824">
    <property type="component" value="Chromosome"/>
</dbReference>
<accession>A0A172XUL7</accession>
<evidence type="ECO:0000313" key="3">
    <source>
        <dbReference type="Proteomes" id="UP000077824"/>
    </source>
</evidence>
<dbReference type="STRING" id="1685010.A0O34_08265"/>
<keyword evidence="1" id="KW-0732">Signal</keyword>
<evidence type="ECO:0008006" key="4">
    <source>
        <dbReference type="Google" id="ProtNLM"/>
    </source>
</evidence>
<dbReference type="EMBL" id="CP015199">
    <property type="protein sequence ID" value="ANF50515.1"/>
    <property type="molecule type" value="Genomic_DNA"/>
</dbReference>
<dbReference type="RefSeq" id="WP_066753646.1">
    <property type="nucleotide sequence ID" value="NZ_CP015199.1"/>
</dbReference>
<organism evidence="2 3">
    <name type="scientific">Chryseobacterium glaciei</name>
    <dbReference type="NCBI Taxonomy" id="1685010"/>
    <lineage>
        <taxon>Bacteria</taxon>
        <taxon>Pseudomonadati</taxon>
        <taxon>Bacteroidota</taxon>
        <taxon>Flavobacteriia</taxon>
        <taxon>Flavobacteriales</taxon>
        <taxon>Weeksellaceae</taxon>
        <taxon>Chryseobacterium group</taxon>
        <taxon>Chryseobacterium</taxon>
    </lineage>
</organism>
<reference evidence="2 3" key="1">
    <citation type="submission" date="2016-04" db="EMBL/GenBank/DDBJ databases">
        <title>Complete Genome Sequence of Chryseobacterium sp. IHBB 10212.</title>
        <authorList>
            <person name="Pal M."/>
            <person name="Swarnkar M.K."/>
            <person name="Kaushal K."/>
            <person name="Chhibber S."/>
            <person name="Singh A.K."/>
            <person name="Gulati A."/>
        </authorList>
    </citation>
    <scope>NUCLEOTIDE SEQUENCE [LARGE SCALE GENOMIC DNA]</scope>
    <source>
        <strain evidence="2 3">IHBB 10212</strain>
    </source>
</reference>
<gene>
    <name evidence="2" type="ORF">A0O34_08265</name>
</gene>
<feature type="signal peptide" evidence="1">
    <location>
        <begin position="1"/>
        <end position="19"/>
    </location>
</feature>
<feature type="chain" id="PRO_5008003798" description="DUF4595 domain-containing protein" evidence="1">
    <location>
        <begin position="20"/>
        <end position="272"/>
    </location>
</feature>
<keyword evidence="3" id="KW-1185">Reference proteome</keyword>
<sequence>MKKLIISSLALFALSNCTSSDDTVEEIQPVDPTTILPTKFTEITQDNQTYVVTFKYDGTKLVESNDVGTNEKTVYTYNGDNIVKTQDFEGTAIVYTREFTYTNGRVTAEKITNKHSGGTLVYTKNFEYLSDNHVKYNEYSSSTYNPGTGVHTNIKSTLYDVYISNNSNLITATSTYEGQTRTYNYSYDGQNNPMKNVKGFLKINFLLSPEGDVASNNLLTMNSTYTGPTNGQSSSSSVHTYNNNNFPTKTVTTYTSTLFPTNAHTFLTEYNK</sequence>